<dbReference type="InterPro" id="IPR029058">
    <property type="entry name" value="AB_hydrolase_fold"/>
</dbReference>
<sequence length="236" mass="27422">MHDIHLHYIEKGSGKPLILLHGNGEDSRYFKHQIRFFSRSRRVLAVDTRGHGKTKRGTKPFTIRQFAEDLAVFLKEKGIHKADIIGFSDGGNIAIIFAIRFPEKVENLILNGANLYPAGMKLWAVFPVWMEYGLLSLVTRFCGRGKRRQELLRLMIKDPYIRPSDLRKIRSRTLVIVGTHDMIRDRHSRFMADQIPGATFVCLKGDHFLAAKRPQIFNWVVKRFLEEETFFSVEKR</sequence>
<dbReference type="GO" id="GO:0016787">
    <property type="term" value="F:hydrolase activity"/>
    <property type="evidence" value="ECO:0007669"/>
    <property type="project" value="UniProtKB-KW"/>
</dbReference>
<dbReference type="Gene3D" id="3.40.50.1820">
    <property type="entry name" value="alpha/beta hydrolase"/>
    <property type="match status" value="1"/>
</dbReference>
<dbReference type="OrthoDB" id="9776303at2"/>
<dbReference type="PRINTS" id="PR00111">
    <property type="entry name" value="ABHYDROLASE"/>
</dbReference>
<comment type="caution">
    <text evidence="3">The sequence shown here is derived from an EMBL/GenBank/DDBJ whole genome shotgun (WGS) entry which is preliminary data.</text>
</comment>
<dbReference type="Proteomes" id="UP000261080">
    <property type="component" value="Unassembled WGS sequence"/>
</dbReference>
<dbReference type="RefSeq" id="WP_024732703.1">
    <property type="nucleotide sequence ID" value="NZ_BAABYU010000001.1"/>
</dbReference>
<name>A0A3E3K5J8_9FIRM</name>
<dbReference type="Pfam" id="PF00561">
    <property type="entry name" value="Abhydrolase_1"/>
    <property type="match status" value="1"/>
</dbReference>
<dbReference type="AlphaFoldDB" id="A0A3E3K5J8"/>
<dbReference type="GO" id="GO:0016020">
    <property type="term" value="C:membrane"/>
    <property type="evidence" value="ECO:0007669"/>
    <property type="project" value="TreeGrafter"/>
</dbReference>
<dbReference type="InterPro" id="IPR000073">
    <property type="entry name" value="AB_hydrolase_1"/>
</dbReference>
<protein>
    <submittedName>
        <fullName evidence="3">Alpha/beta hydrolase</fullName>
    </submittedName>
</protein>
<dbReference type="PANTHER" id="PTHR43798">
    <property type="entry name" value="MONOACYLGLYCEROL LIPASE"/>
    <property type="match status" value="1"/>
</dbReference>
<dbReference type="InterPro" id="IPR050266">
    <property type="entry name" value="AB_hydrolase_sf"/>
</dbReference>
<evidence type="ECO:0000259" key="2">
    <source>
        <dbReference type="Pfam" id="PF00561"/>
    </source>
</evidence>
<reference evidence="3 4" key="1">
    <citation type="submission" date="2018-08" db="EMBL/GenBank/DDBJ databases">
        <title>A genome reference for cultivated species of the human gut microbiota.</title>
        <authorList>
            <person name="Zou Y."/>
            <person name="Xue W."/>
            <person name="Luo G."/>
        </authorList>
    </citation>
    <scope>NUCLEOTIDE SEQUENCE [LARGE SCALE GENOMIC DNA]</scope>
    <source>
        <strain evidence="3 4">AF37-2AT</strain>
    </source>
</reference>
<dbReference type="EMBL" id="QVLX01000001">
    <property type="protein sequence ID" value="RGE89875.1"/>
    <property type="molecule type" value="Genomic_DNA"/>
</dbReference>
<evidence type="ECO:0000313" key="4">
    <source>
        <dbReference type="Proteomes" id="UP000261080"/>
    </source>
</evidence>
<organism evidence="3 4">
    <name type="scientific">Sellimonas intestinalis</name>
    <dbReference type="NCBI Taxonomy" id="1653434"/>
    <lineage>
        <taxon>Bacteria</taxon>
        <taxon>Bacillati</taxon>
        <taxon>Bacillota</taxon>
        <taxon>Clostridia</taxon>
        <taxon>Lachnospirales</taxon>
        <taxon>Lachnospiraceae</taxon>
        <taxon>Sellimonas</taxon>
    </lineage>
</organism>
<evidence type="ECO:0000256" key="1">
    <source>
        <dbReference type="ARBA" id="ARBA00022801"/>
    </source>
</evidence>
<gene>
    <name evidence="3" type="ORF">DW016_00955</name>
</gene>
<feature type="domain" description="AB hydrolase-1" evidence="2">
    <location>
        <begin position="15"/>
        <end position="128"/>
    </location>
</feature>
<keyword evidence="4" id="KW-1185">Reference proteome</keyword>
<accession>A0A3E3K5J8</accession>
<dbReference type="PANTHER" id="PTHR43798:SF31">
    <property type="entry name" value="AB HYDROLASE SUPERFAMILY PROTEIN YCLE"/>
    <property type="match status" value="1"/>
</dbReference>
<evidence type="ECO:0000313" key="3">
    <source>
        <dbReference type="EMBL" id="RGE89875.1"/>
    </source>
</evidence>
<proteinExistence type="predicted"/>
<dbReference type="SUPFAM" id="SSF53474">
    <property type="entry name" value="alpha/beta-Hydrolases"/>
    <property type="match status" value="1"/>
</dbReference>
<dbReference type="GeneID" id="97192892"/>
<keyword evidence="1 3" id="KW-0378">Hydrolase</keyword>